<name>A0ABW4XM11_9GAMM</name>
<keyword evidence="2" id="KW-1185">Reference proteome</keyword>
<evidence type="ECO:0008006" key="3">
    <source>
        <dbReference type="Google" id="ProtNLM"/>
    </source>
</evidence>
<proteinExistence type="predicted"/>
<sequence>MFTKFSTLIISSAVVLTACGSGSSDGFLENFGKSPYASTVQVSEVSALSPIQIDLLVAWEAHRGAKPDLLADTLQIQLGVDMENEESTQYETSLYDLQLDQPGQFIIAIDGVEYDLYDYVTEVDEGMIPAFLPDVSGTMYTLVLETTTVQEKLLEVMLQINGADYYASAVIPEHVQISYDESIVNAYDSLADDLHIDWTSGSPLNDLRMVPVLTEEESCASEQVRSVEEEFDIANGSYSILAGSLGECSTQQNQLYLAGHAVLDINSDDFSDVYSRWGQHLSLYLEKAP</sequence>
<dbReference type="PROSITE" id="PS51257">
    <property type="entry name" value="PROKAR_LIPOPROTEIN"/>
    <property type="match status" value="1"/>
</dbReference>
<protein>
    <recommendedName>
        <fullName evidence="3">Lipoprotein</fullName>
    </recommendedName>
</protein>
<comment type="caution">
    <text evidence="1">The sequence shown here is derived from an EMBL/GenBank/DDBJ whole genome shotgun (WGS) entry which is preliminary data.</text>
</comment>
<dbReference type="EMBL" id="JBHUHT010000012">
    <property type="protein sequence ID" value="MFD2096252.1"/>
    <property type="molecule type" value="Genomic_DNA"/>
</dbReference>
<evidence type="ECO:0000313" key="1">
    <source>
        <dbReference type="EMBL" id="MFD2096252.1"/>
    </source>
</evidence>
<gene>
    <name evidence="1" type="ORF">ACFSJ3_09685</name>
</gene>
<dbReference type="RefSeq" id="WP_345339370.1">
    <property type="nucleotide sequence ID" value="NZ_BAABLI010000008.1"/>
</dbReference>
<accession>A0ABW4XM11</accession>
<dbReference type="Proteomes" id="UP001597380">
    <property type="component" value="Unassembled WGS sequence"/>
</dbReference>
<organism evidence="1 2">
    <name type="scientific">Corallincola platygyrae</name>
    <dbReference type="NCBI Taxonomy" id="1193278"/>
    <lineage>
        <taxon>Bacteria</taxon>
        <taxon>Pseudomonadati</taxon>
        <taxon>Pseudomonadota</taxon>
        <taxon>Gammaproteobacteria</taxon>
        <taxon>Alteromonadales</taxon>
        <taxon>Psychromonadaceae</taxon>
        <taxon>Corallincola</taxon>
    </lineage>
</organism>
<reference evidence="2" key="1">
    <citation type="journal article" date="2019" name="Int. J. Syst. Evol. Microbiol.">
        <title>The Global Catalogue of Microorganisms (GCM) 10K type strain sequencing project: providing services to taxonomists for standard genome sequencing and annotation.</title>
        <authorList>
            <consortium name="The Broad Institute Genomics Platform"/>
            <consortium name="The Broad Institute Genome Sequencing Center for Infectious Disease"/>
            <person name="Wu L."/>
            <person name="Ma J."/>
        </authorList>
    </citation>
    <scope>NUCLEOTIDE SEQUENCE [LARGE SCALE GENOMIC DNA]</scope>
    <source>
        <strain evidence="2">CGMCC 1.10992</strain>
    </source>
</reference>
<evidence type="ECO:0000313" key="2">
    <source>
        <dbReference type="Proteomes" id="UP001597380"/>
    </source>
</evidence>